<feature type="transmembrane region" description="Helical" evidence="8">
    <location>
        <begin position="179"/>
        <end position="200"/>
    </location>
</feature>
<reference evidence="9 10" key="1">
    <citation type="submission" date="2017-10" db="EMBL/GenBank/DDBJ databases">
        <title>Sequencing the genomes of 1000 actinobacteria strains.</title>
        <authorList>
            <person name="Klenk H.-P."/>
        </authorList>
    </citation>
    <scope>NUCLEOTIDE SEQUENCE [LARGE SCALE GENOMIC DNA]</scope>
    <source>
        <strain evidence="9 10">DSM 20688</strain>
    </source>
</reference>
<dbReference type="InterPro" id="IPR018584">
    <property type="entry name" value="GT87"/>
</dbReference>
<evidence type="ECO:0000313" key="10">
    <source>
        <dbReference type="Proteomes" id="UP000221653"/>
    </source>
</evidence>
<dbReference type="GO" id="GO:0005886">
    <property type="term" value="C:plasma membrane"/>
    <property type="evidence" value="ECO:0007669"/>
    <property type="project" value="UniProtKB-SubCell"/>
</dbReference>
<sequence>MAPRWAYCGGAVVSSVVVLCLVLDPYVLSDDHPIGLRHFTDYPVYVGGGRAFLQGEDIYDISIPTGDISLPFTYPPFAALLFAALSPLPLTFGAIALVILNVLLILWVVSIAWQACVGASRAAAWSWTLVVSPLVLLTEPVVDTITFGQINIILLAFVIADTCVPRLRGATLLGIPSGVLTGVATSIKLTPAVFGLYFLLRRDWKGLGWMAASTVGCTALAAFIRPDLSAQYWGTTLGSPERIGNLAYATNQSWQGVLSRSGIGEARWLWGGLVVVSIVIIAAAMRGQIVRGNVVSAVALNGLIALVCSPVAWTHHWVWAIVLILPMVLRPPIAFGTVLGLALGVALIIRPHWLASPGDPYEVVWSHWPVSNSYVLLAMVIAIVAAFWPQLFAQEPERTKQQ</sequence>
<proteinExistence type="inferred from homology"/>
<keyword evidence="4 8" id="KW-0812">Transmembrane</keyword>
<keyword evidence="2" id="KW-1003">Cell membrane</keyword>
<protein>
    <submittedName>
        <fullName evidence="9">Alpha-1,2-mannosyltransferase</fullName>
    </submittedName>
</protein>
<dbReference type="STRING" id="1724.GCA_001044175_01218"/>
<evidence type="ECO:0000256" key="6">
    <source>
        <dbReference type="ARBA" id="ARBA00023136"/>
    </source>
</evidence>
<evidence type="ECO:0000256" key="7">
    <source>
        <dbReference type="ARBA" id="ARBA00024033"/>
    </source>
</evidence>
<evidence type="ECO:0000256" key="2">
    <source>
        <dbReference type="ARBA" id="ARBA00022475"/>
    </source>
</evidence>
<organism evidence="9 10">
    <name type="scientific">Corynebacterium renale</name>
    <dbReference type="NCBI Taxonomy" id="1724"/>
    <lineage>
        <taxon>Bacteria</taxon>
        <taxon>Bacillati</taxon>
        <taxon>Actinomycetota</taxon>
        <taxon>Actinomycetes</taxon>
        <taxon>Mycobacteriales</taxon>
        <taxon>Corynebacteriaceae</taxon>
        <taxon>Corynebacterium</taxon>
    </lineage>
</organism>
<gene>
    <name evidence="9" type="ORF">ATK06_1493</name>
</gene>
<keyword evidence="10" id="KW-1185">Reference proteome</keyword>
<evidence type="ECO:0000313" key="9">
    <source>
        <dbReference type="EMBL" id="PFG28383.1"/>
    </source>
</evidence>
<evidence type="ECO:0000256" key="1">
    <source>
        <dbReference type="ARBA" id="ARBA00004651"/>
    </source>
</evidence>
<dbReference type="Pfam" id="PF09594">
    <property type="entry name" value="GT87"/>
    <property type="match status" value="1"/>
</dbReference>
<dbReference type="EMBL" id="PDJF01000001">
    <property type="protein sequence ID" value="PFG28383.1"/>
    <property type="molecule type" value="Genomic_DNA"/>
</dbReference>
<evidence type="ECO:0000256" key="3">
    <source>
        <dbReference type="ARBA" id="ARBA00022679"/>
    </source>
</evidence>
<feature type="transmembrane region" description="Helical" evidence="8">
    <location>
        <begin position="206"/>
        <end position="224"/>
    </location>
</feature>
<comment type="subcellular location">
    <subcellularLocation>
        <location evidence="1">Cell membrane</location>
        <topology evidence="1">Multi-pass membrane protein</topology>
    </subcellularLocation>
</comment>
<feature type="transmembrane region" description="Helical" evidence="8">
    <location>
        <begin position="332"/>
        <end position="353"/>
    </location>
</feature>
<accession>A0A2A9DP76</accession>
<dbReference type="Proteomes" id="UP000221653">
    <property type="component" value="Unassembled WGS sequence"/>
</dbReference>
<evidence type="ECO:0000256" key="5">
    <source>
        <dbReference type="ARBA" id="ARBA00022989"/>
    </source>
</evidence>
<feature type="transmembrane region" description="Helical" evidence="8">
    <location>
        <begin position="77"/>
        <end position="110"/>
    </location>
</feature>
<dbReference type="AlphaFoldDB" id="A0A2A9DP76"/>
<comment type="caution">
    <text evidence="9">The sequence shown here is derived from an EMBL/GenBank/DDBJ whole genome shotgun (WGS) entry which is preliminary data.</text>
</comment>
<keyword evidence="5 8" id="KW-1133">Transmembrane helix</keyword>
<feature type="transmembrane region" description="Helical" evidence="8">
    <location>
        <begin position="122"/>
        <end position="142"/>
    </location>
</feature>
<comment type="similarity">
    <text evidence="7">Belongs to the glycosyltransferase 87 family.</text>
</comment>
<feature type="transmembrane region" description="Helical" evidence="8">
    <location>
        <begin position="297"/>
        <end position="325"/>
    </location>
</feature>
<feature type="transmembrane region" description="Helical" evidence="8">
    <location>
        <begin position="373"/>
        <end position="393"/>
    </location>
</feature>
<keyword evidence="9" id="KW-0328">Glycosyltransferase</keyword>
<keyword evidence="3 9" id="KW-0808">Transferase</keyword>
<feature type="transmembrane region" description="Helical" evidence="8">
    <location>
        <begin position="268"/>
        <end position="285"/>
    </location>
</feature>
<dbReference type="GO" id="GO:0016758">
    <property type="term" value="F:hexosyltransferase activity"/>
    <property type="evidence" value="ECO:0007669"/>
    <property type="project" value="InterPro"/>
</dbReference>
<name>A0A2A9DP76_9CORY</name>
<evidence type="ECO:0000256" key="4">
    <source>
        <dbReference type="ARBA" id="ARBA00022692"/>
    </source>
</evidence>
<keyword evidence="6 8" id="KW-0472">Membrane</keyword>
<evidence type="ECO:0000256" key="8">
    <source>
        <dbReference type="SAM" id="Phobius"/>
    </source>
</evidence>